<protein>
    <submittedName>
        <fullName evidence="7">Phosphoglucomutase</fullName>
    </submittedName>
</protein>
<proteinExistence type="inferred from homology"/>
<dbReference type="PANTHER" id="PTHR42946:SF1">
    <property type="entry name" value="PHOSPHOGLUCOMUTASE (ALPHA-D-GLUCOSE-1,6-BISPHOSPHATE-DEPENDENT)"/>
    <property type="match status" value="1"/>
</dbReference>
<accession>A0ABS5JVU6</accession>
<sequence>MAFNWKSLQNGSDIRGVALEGIPNENVNLNEEVVAQLAKAFVLWLRKRSSSTQLKVAVGMDSRLSGPSLKKSFIESLAKQGADVLDCGLASTPAMFMTTVTEPYLADGGVMLTASHLPFNRNGLKFFTSKGGLEKADIAEILSYADAGEFEISSQTGSVEEVAFIDVYSNILADKIKTEVDDTANFDQPLAGFKIVLDAGNGAGGFYAYKVLEKLGADITGSQFLDPDGNFPNHIPNPEDEEAMASICQAVKANKADLGIIFDTDVDRAAIVDDEANPVNRNELIALSAAIINEEHPGSVVVTDSITSDGLGWFINDHLKAEHHRFKRGYKNVINESIRLNEDGKESWLAIETSGHAALKENYFLDDGAYLVTKILIKMAKLKKAGQRLTSLIEALPQPVESREFRIKIETDDFKTYGEQVIADLESFSASNKGWKILPNNYEGIRVSCEEGNEKGWFLLRLSLHDPVIPLNIESDVEGGVNAIADKLIEFFDIYKHLNFSVLKNR</sequence>
<dbReference type="Pfam" id="PF02880">
    <property type="entry name" value="PGM_PMM_III"/>
    <property type="match status" value="1"/>
</dbReference>
<dbReference type="CDD" id="cd03089">
    <property type="entry name" value="PMM_PGM"/>
    <property type="match status" value="1"/>
</dbReference>
<dbReference type="PRINTS" id="PR00509">
    <property type="entry name" value="PGMPMM"/>
</dbReference>
<dbReference type="Gene3D" id="3.40.120.10">
    <property type="entry name" value="Alpha-D-Glucose-1,6-Bisphosphate, subunit A, domain 3"/>
    <property type="match status" value="3"/>
</dbReference>
<keyword evidence="8" id="KW-1185">Reference proteome</keyword>
<dbReference type="InterPro" id="IPR050060">
    <property type="entry name" value="Phosphoglucosamine_mutase"/>
</dbReference>
<dbReference type="InterPro" id="IPR005841">
    <property type="entry name" value="Alpha-D-phosphohexomutase_SF"/>
</dbReference>
<evidence type="ECO:0000259" key="4">
    <source>
        <dbReference type="Pfam" id="PF02878"/>
    </source>
</evidence>
<evidence type="ECO:0000259" key="5">
    <source>
        <dbReference type="Pfam" id="PF02879"/>
    </source>
</evidence>
<evidence type="ECO:0000259" key="6">
    <source>
        <dbReference type="Pfam" id="PF02880"/>
    </source>
</evidence>
<dbReference type="InterPro" id="IPR005844">
    <property type="entry name" value="A-D-PHexomutase_a/b/a-I"/>
</dbReference>
<name>A0ABS5JVU6_9BACT</name>
<evidence type="ECO:0000256" key="1">
    <source>
        <dbReference type="ARBA" id="ARBA00001946"/>
    </source>
</evidence>
<comment type="cofactor">
    <cofactor evidence="1">
        <name>Mg(2+)</name>
        <dbReference type="ChEBI" id="CHEBI:18420"/>
    </cofactor>
</comment>
<dbReference type="PANTHER" id="PTHR42946">
    <property type="entry name" value="PHOSPHOHEXOSE MUTASE"/>
    <property type="match status" value="1"/>
</dbReference>
<evidence type="ECO:0000256" key="2">
    <source>
        <dbReference type="ARBA" id="ARBA00010231"/>
    </source>
</evidence>
<dbReference type="InterPro" id="IPR005846">
    <property type="entry name" value="A-D-PHexomutase_a/b/a-III"/>
</dbReference>
<dbReference type="SUPFAM" id="SSF53738">
    <property type="entry name" value="Phosphoglucomutase, first 3 domains"/>
    <property type="match status" value="3"/>
</dbReference>
<comment type="similarity">
    <text evidence="2">Belongs to the phosphohexose mutase family.</text>
</comment>
<dbReference type="EMBL" id="JAGUCO010000007">
    <property type="protein sequence ID" value="MBS2099033.1"/>
    <property type="molecule type" value="Genomic_DNA"/>
</dbReference>
<evidence type="ECO:0000313" key="8">
    <source>
        <dbReference type="Proteomes" id="UP000708576"/>
    </source>
</evidence>
<feature type="domain" description="Alpha-D-phosphohexomutase alpha/beta/alpha" evidence="5">
    <location>
        <begin position="191"/>
        <end position="274"/>
    </location>
</feature>
<dbReference type="InterPro" id="IPR005845">
    <property type="entry name" value="A-D-PHexomutase_a/b/a-II"/>
</dbReference>
<reference evidence="7 8" key="1">
    <citation type="journal article" date="2015" name="Int. J. Syst. Evol. Microbiol.">
        <title>Carboxylicivirga linearis sp. nov., isolated from a sea cucumber culture pond.</title>
        <authorList>
            <person name="Wang F.Q."/>
            <person name="Zhou Y.X."/>
            <person name="Lin X.Z."/>
            <person name="Chen G.J."/>
            <person name="Du Z.J."/>
        </authorList>
    </citation>
    <scope>NUCLEOTIDE SEQUENCE [LARGE SCALE GENOMIC DNA]</scope>
    <source>
        <strain evidence="7 8">FB218</strain>
    </source>
</reference>
<dbReference type="Proteomes" id="UP000708576">
    <property type="component" value="Unassembled WGS sequence"/>
</dbReference>
<organism evidence="7 8">
    <name type="scientific">Carboxylicivirga linearis</name>
    <dbReference type="NCBI Taxonomy" id="1628157"/>
    <lineage>
        <taxon>Bacteria</taxon>
        <taxon>Pseudomonadati</taxon>
        <taxon>Bacteroidota</taxon>
        <taxon>Bacteroidia</taxon>
        <taxon>Marinilabiliales</taxon>
        <taxon>Marinilabiliaceae</taxon>
        <taxon>Carboxylicivirga</taxon>
    </lineage>
</organism>
<dbReference type="InterPro" id="IPR016055">
    <property type="entry name" value="A-D-PHexomutase_a/b/a-I/II/III"/>
</dbReference>
<evidence type="ECO:0000313" key="7">
    <source>
        <dbReference type="EMBL" id="MBS2099033.1"/>
    </source>
</evidence>
<dbReference type="Pfam" id="PF02878">
    <property type="entry name" value="PGM_PMM_I"/>
    <property type="match status" value="1"/>
</dbReference>
<feature type="domain" description="Alpha-D-phosphohexomutase alpha/beta/alpha" evidence="6">
    <location>
        <begin position="281"/>
        <end position="398"/>
    </location>
</feature>
<evidence type="ECO:0000256" key="3">
    <source>
        <dbReference type="ARBA" id="ARBA00022553"/>
    </source>
</evidence>
<dbReference type="Pfam" id="PF02879">
    <property type="entry name" value="PGM_PMM_II"/>
    <property type="match status" value="1"/>
</dbReference>
<gene>
    <name evidence="7" type="ORF">KEM10_12145</name>
</gene>
<comment type="caution">
    <text evidence="7">The sequence shown here is derived from an EMBL/GenBank/DDBJ whole genome shotgun (WGS) entry which is preliminary data.</text>
</comment>
<dbReference type="RefSeq" id="WP_212216273.1">
    <property type="nucleotide sequence ID" value="NZ_JAGUCO010000007.1"/>
</dbReference>
<feature type="domain" description="Alpha-D-phosphohexomutase alpha/beta/alpha" evidence="4">
    <location>
        <begin position="10"/>
        <end position="147"/>
    </location>
</feature>
<dbReference type="Gene3D" id="3.30.310.50">
    <property type="entry name" value="Alpha-D-phosphohexomutase, C-terminal domain"/>
    <property type="match status" value="1"/>
</dbReference>
<keyword evidence="3" id="KW-0597">Phosphoprotein</keyword>